<organism evidence="6">
    <name type="scientific">Staphylococcus aureus subsp. aureus MN8</name>
    <dbReference type="NCBI Taxonomy" id="548470"/>
    <lineage>
        <taxon>Bacteria</taxon>
        <taxon>Bacillati</taxon>
        <taxon>Bacillota</taxon>
        <taxon>Bacilli</taxon>
        <taxon>Bacillales</taxon>
        <taxon>Staphylococcaceae</taxon>
        <taxon>Staphylococcus</taxon>
    </lineage>
</organism>
<dbReference type="SMR" id="A0A0E1XAE7"/>
<accession>A0A0E1XAE7</accession>
<evidence type="ECO:0000256" key="4">
    <source>
        <dbReference type="SAM" id="SignalP"/>
    </source>
</evidence>
<proteinExistence type="inferred from homology"/>
<feature type="region of interest" description="Disordered" evidence="3">
    <location>
        <begin position="26"/>
        <end position="74"/>
    </location>
</feature>
<dbReference type="InterPro" id="IPR016183">
    <property type="entry name" value="Leukocidin/Hemolysin_toxin"/>
</dbReference>
<feature type="signal peptide" evidence="4">
    <location>
        <begin position="1"/>
        <end position="27"/>
    </location>
</feature>
<dbReference type="InterPro" id="IPR036435">
    <property type="entry name" value="Leukocidin/porin_MspA_sf"/>
</dbReference>
<dbReference type="EMBL" id="ACJA02000002">
    <property type="protein sequence ID" value="EFH95778.1"/>
    <property type="molecule type" value="Genomic_DNA"/>
</dbReference>
<evidence type="ECO:0000256" key="2">
    <source>
        <dbReference type="ARBA" id="ARBA00022729"/>
    </source>
</evidence>
<dbReference type="GO" id="GO:0005576">
    <property type="term" value="C:extracellular region"/>
    <property type="evidence" value="ECO:0007669"/>
    <property type="project" value="InterPro"/>
</dbReference>
<protein>
    <submittedName>
        <fullName evidence="6">Beta-channel forming cytolysin</fullName>
    </submittedName>
</protein>
<dbReference type="HOGENOM" id="CLU_865755_0_0_9"/>
<dbReference type="PRINTS" id="PR01468">
    <property type="entry name" value="BICOMPNTOXIN"/>
</dbReference>
<gene>
    <name evidence="6" type="ORF">HMPREF0769_11161</name>
</gene>
<evidence type="ECO:0000259" key="5">
    <source>
        <dbReference type="Pfam" id="PF07968"/>
    </source>
</evidence>
<feature type="compositionally biased region" description="Basic and acidic residues" evidence="3">
    <location>
        <begin position="33"/>
        <end position="60"/>
    </location>
</feature>
<evidence type="ECO:0000313" key="6">
    <source>
        <dbReference type="EMBL" id="EFH95778.1"/>
    </source>
</evidence>
<dbReference type="Proteomes" id="UP000003455">
    <property type="component" value="Chromosome"/>
</dbReference>
<dbReference type="SUPFAM" id="SSF56959">
    <property type="entry name" value="Leukocidin-like"/>
    <property type="match status" value="1"/>
</dbReference>
<dbReference type="AlphaFoldDB" id="A0A0E1XAE7"/>
<dbReference type="InterPro" id="IPR003963">
    <property type="entry name" value="Bi-component_toxin_staph"/>
</dbReference>
<comment type="caution">
    <text evidence="6">The sequence shown here is derived from an EMBL/GenBank/DDBJ whole genome shotgun (WGS) entry which is preliminary data.</text>
</comment>
<dbReference type="GO" id="GO:0051715">
    <property type="term" value="P:cytolysis in another organism"/>
    <property type="evidence" value="ECO:0007669"/>
    <property type="project" value="InterPro"/>
</dbReference>
<feature type="domain" description="Leukocidin/Hemolysin toxin" evidence="5">
    <location>
        <begin position="89"/>
        <end position="332"/>
    </location>
</feature>
<name>A0A0E1XAE7_STAAU</name>
<evidence type="ECO:0000256" key="3">
    <source>
        <dbReference type="SAM" id="MobiDB-lite"/>
    </source>
</evidence>
<sequence>MKNKKRVFIASSLSCVLLLLSAANTEANSANKDSQDQTKKEHVDKAQQKEKRNVNDKDKNTPGPDDIGKNGKVTKRTVSEYDKETNILQNLQFDFIDDPTYDKNVLLVKKQGSIHSNLKFESHRNETNASWLKYPSEYHVDFQVQRNPKTEILDQLPKNKISTAKVDSTFSYSLGGKFDSTKGIGRTSSNSYSKSISYNQQNYDTIASGKNNNRHVHWSVVANDLKYGNEIKNRNDEFLFYRNTRLSTVENPELSFASKYRYPALVRSGFNPEFLTYISNEKSNEKTRFEVTYTRNQDILKNKPGIHYGQPILEQNKDGQRFIVVYEVDWKNKTVKVVEKYSDQNKPYKEG</sequence>
<keyword evidence="2 4" id="KW-0732">Signal</keyword>
<comment type="similarity">
    <text evidence="1">Belongs to the aerolysin family.</text>
</comment>
<dbReference type="Pfam" id="PF07968">
    <property type="entry name" value="Leukocidin"/>
    <property type="match status" value="1"/>
</dbReference>
<evidence type="ECO:0000256" key="1">
    <source>
        <dbReference type="ARBA" id="ARBA00009831"/>
    </source>
</evidence>
<feature type="chain" id="PRO_5039354494" evidence="4">
    <location>
        <begin position="28"/>
        <end position="351"/>
    </location>
</feature>
<dbReference type="RefSeq" id="WP_000791402.1">
    <property type="nucleotide sequence ID" value="NZ_CM000952.1"/>
</dbReference>
<reference evidence="6" key="1">
    <citation type="submission" date="2010-05" db="EMBL/GenBank/DDBJ databases">
        <authorList>
            <person name="Muzny D."/>
            <person name="Qin X."/>
            <person name="Buhay C."/>
            <person name="Dugan-Rocha S."/>
            <person name="Ding Y."/>
            <person name="Chen G."/>
            <person name="Hawes A."/>
            <person name="Holder M."/>
            <person name="Jhangiani S."/>
            <person name="Johnson A."/>
            <person name="Khan Z."/>
            <person name="Li Z."/>
            <person name="Liu W."/>
            <person name="Liu X."/>
            <person name="Perez L."/>
            <person name="Shen H."/>
            <person name="Wang Q."/>
            <person name="Watt J."/>
            <person name="Xi L."/>
            <person name="Xin Y."/>
            <person name="Zhou J."/>
            <person name="Deng J."/>
            <person name="Jiang H."/>
            <person name="Liu Y."/>
            <person name="Qu J."/>
            <person name="Song X.-Z."/>
            <person name="Zhang L."/>
            <person name="Villasana D."/>
            <person name="Johnson A."/>
            <person name="Liu J."/>
            <person name="Liyanage D."/>
            <person name="Lorensuhewa L."/>
            <person name="Robinson T."/>
            <person name="Song A."/>
            <person name="Song B.-B."/>
            <person name="Dinh H."/>
            <person name="Thornton R."/>
            <person name="Coyle M."/>
            <person name="Francisco L."/>
            <person name="Jackson L."/>
            <person name="Javaid M."/>
            <person name="Korchina V."/>
            <person name="Kovar C."/>
            <person name="Mata R."/>
            <person name="Mathew T."/>
            <person name="Ngo R."/>
            <person name="Nguyen L."/>
            <person name="Nguyen N."/>
            <person name="Okwuonu G."/>
            <person name="Ongeri F."/>
            <person name="Pham C."/>
            <person name="Simmons D."/>
            <person name="Wilczek-Boney K."/>
            <person name="Hale W."/>
            <person name="Jakkamsetti A."/>
            <person name="Pham P."/>
            <person name="Ruth R."/>
            <person name="San Lucas F."/>
            <person name="Warren J."/>
            <person name="Zhang J."/>
            <person name="Zhao Z."/>
            <person name="Zhou C."/>
            <person name="Zhu D."/>
            <person name="Lee S."/>
            <person name="Bess C."/>
            <person name="Blankenburg K."/>
            <person name="Forbes L."/>
            <person name="Fu Q."/>
            <person name="Gubbala S."/>
            <person name="Hirani K."/>
            <person name="Jayaseelan J.C."/>
            <person name="Lara F."/>
            <person name="Munidasa M."/>
            <person name="Palculict T."/>
            <person name="Patil S."/>
            <person name="Pu L.-L."/>
            <person name="Saada N."/>
            <person name="Tang L."/>
            <person name="Weissenberger G."/>
            <person name="Zhu Y."/>
            <person name="Hemphill L."/>
            <person name="Shang Y."/>
            <person name="Youmans B."/>
            <person name="Ayvaz T."/>
            <person name="Ross M."/>
            <person name="Santibanez J."/>
            <person name="Aqrawi P."/>
            <person name="Gross S."/>
            <person name="Joshi V."/>
            <person name="Fowler G."/>
            <person name="Nazareth L."/>
            <person name="Reid J."/>
            <person name="Worley K."/>
            <person name="Petrosino J."/>
            <person name="Highlander S."/>
            <person name="Gibbs R."/>
        </authorList>
    </citation>
    <scope>NUCLEOTIDE SEQUENCE [LARGE SCALE GENOMIC DNA]</scope>
    <source>
        <strain evidence="6">MN8</strain>
    </source>
</reference>
<dbReference type="Gene3D" id="2.70.240.10">
    <property type="entry name" value="Leukocidin/porin MspA"/>
    <property type="match status" value="1"/>
</dbReference>